<accession>A0ABZ2K4G2</accession>
<proteinExistence type="predicted"/>
<evidence type="ECO:0000313" key="3">
    <source>
        <dbReference type="Proteomes" id="UP001379533"/>
    </source>
</evidence>
<dbReference type="RefSeq" id="WP_394842860.1">
    <property type="nucleotide sequence ID" value="NZ_CP089982.1"/>
</dbReference>
<organism evidence="2 3">
    <name type="scientific">Pendulispora brunnea</name>
    <dbReference type="NCBI Taxonomy" id="2905690"/>
    <lineage>
        <taxon>Bacteria</taxon>
        <taxon>Pseudomonadati</taxon>
        <taxon>Myxococcota</taxon>
        <taxon>Myxococcia</taxon>
        <taxon>Myxococcales</taxon>
        <taxon>Sorangiineae</taxon>
        <taxon>Pendulisporaceae</taxon>
        <taxon>Pendulispora</taxon>
    </lineage>
</organism>
<protein>
    <submittedName>
        <fullName evidence="2">Uncharacterized protein</fullName>
    </submittedName>
</protein>
<evidence type="ECO:0000256" key="1">
    <source>
        <dbReference type="SAM" id="MobiDB-lite"/>
    </source>
</evidence>
<dbReference type="EMBL" id="CP089982">
    <property type="protein sequence ID" value="WXA92243.1"/>
    <property type="molecule type" value="Genomic_DNA"/>
</dbReference>
<sequence>MRRPARLEAARHWLPTFNGKNLVRGYAKWFGVDLGCALKELLLLGVALDPIYVERLRTSLRNRASRAPSSAPPREDIPEESYEEWYAADDSNDMATDASARGTVIESIDEAMRLLRKLVARASNGEEFIIAENGALLAKLGPIVEEPPF</sequence>
<gene>
    <name evidence="2" type="ORF">LZC95_38030</name>
</gene>
<name>A0ABZ2K4G2_9BACT</name>
<reference evidence="2 3" key="1">
    <citation type="submission" date="2021-12" db="EMBL/GenBank/DDBJ databases">
        <title>Discovery of the Pendulisporaceae a myxobacterial family with distinct sporulation behavior and unique specialized metabolism.</title>
        <authorList>
            <person name="Garcia R."/>
            <person name="Popoff A."/>
            <person name="Bader C.D."/>
            <person name="Loehr J."/>
            <person name="Walesch S."/>
            <person name="Walt C."/>
            <person name="Boldt J."/>
            <person name="Bunk B."/>
            <person name="Haeckl F.J.F.P.J."/>
            <person name="Gunesch A.P."/>
            <person name="Birkelbach J."/>
            <person name="Nuebel U."/>
            <person name="Pietschmann T."/>
            <person name="Bach T."/>
            <person name="Mueller R."/>
        </authorList>
    </citation>
    <scope>NUCLEOTIDE SEQUENCE [LARGE SCALE GENOMIC DNA]</scope>
    <source>
        <strain evidence="2 3">MSr12523</strain>
    </source>
</reference>
<dbReference type="Proteomes" id="UP001379533">
    <property type="component" value="Chromosome"/>
</dbReference>
<keyword evidence="3" id="KW-1185">Reference proteome</keyword>
<feature type="region of interest" description="Disordered" evidence="1">
    <location>
        <begin position="61"/>
        <end position="80"/>
    </location>
</feature>
<evidence type="ECO:0000313" key="2">
    <source>
        <dbReference type="EMBL" id="WXA92243.1"/>
    </source>
</evidence>